<feature type="transmembrane region" description="Helical" evidence="1">
    <location>
        <begin position="7"/>
        <end position="27"/>
    </location>
</feature>
<keyword evidence="1" id="KW-0812">Transmembrane</keyword>
<dbReference type="Proteomes" id="UP000469421">
    <property type="component" value="Unassembled WGS sequence"/>
</dbReference>
<accession>A0A6N7LP02</accession>
<protein>
    <recommendedName>
        <fullName evidence="4">CDP-archaeol synthase</fullName>
    </recommendedName>
</protein>
<feature type="transmembrane region" description="Helical" evidence="1">
    <location>
        <begin position="55"/>
        <end position="74"/>
    </location>
</feature>
<reference evidence="2 3" key="1">
    <citation type="submission" date="2019-10" db="EMBL/GenBank/DDBJ databases">
        <title>Alcanivorax sp.PA15-N-34 draft genome sequence.</title>
        <authorList>
            <person name="Liao X."/>
            <person name="Shao Z."/>
        </authorList>
    </citation>
    <scope>NUCLEOTIDE SEQUENCE [LARGE SCALE GENOMIC DNA]</scope>
    <source>
        <strain evidence="2 3">PA15-N-34</strain>
    </source>
</reference>
<evidence type="ECO:0000256" key="1">
    <source>
        <dbReference type="SAM" id="Phobius"/>
    </source>
</evidence>
<keyword evidence="1" id="KW-1133">Transmembrane helix</keyword>
<dbReference type="RefSeq" id="WP_153498462.1">
    <property type="nucleotide sequence ID" value="NZ_JBMZXE010000086.1"/>
</dbReference>
<sequence length="184" mass="19701">MALIDTLRLVLLLQIPIVFGGVMHMVAVKRHWLPGLVRPVSPSCFGANKTWRGMLLVPIYSGAGALILWPLMWLQPQWLPSALQGGATLLLAGMAGGLGYVLAELPNSFIKRRLGVAPGATPQRHRSLYILADQVDSGIGAGLAYFCFPGIPLGAMLLYVAVFPLTALVVKRFLYLGGLKASPA</sequence>
<comment type="caution">
    <text evidence="2">The sequence shown here is derived from an EMBL/GenBank/DDBJ whole genome shotgun (WGS) entry which is preliminary data.</text>
</comment>
<dbReference type="EMBL" id="WIRE01000001">
    <property type="protein sequence ID" value="MQX51663.1"/>
    <property type="molecule type" value="Genomic_DNA"/>
</dbReference>
<name>A0A6N7LP02_9GAMM</name>
<evidence type="ECO:0000313" key="2">
    <source>
        <dbReference type="EMBL" id="MQX51663.1"/>
    </source>
</evidence>
<evidence type="ECO:0008006" key="4">
    <source>
        <dbReference type="Google" id="ProtNLM"/>
    </source>
</evidence>
<feature type="transmembrane region" description="Helical" evidence="1">
    <location>
        <begin position="86"/>
        <end position="103"/>
    </location>
</feature>
<dbReference type="AlphaFoldDB" id="A0A6N7LP02"/>
<proteinExistence type="predicted"/>
<evidence type="ECO:0000313" key="3">
    <source>
        <dbReference type="Proteomes" id="UP000469421"/>
    </source>
</evidence>
<organism evidence="2 3">
    <name type="scientific">Alcanivorax sediminis</name>
    <dbReference type="NCBI Taxonomy" id="2663008"/>
    <lineage>
        <taxon>Bacteria</taxon>
        <taxon>Pseudomonadati</taxon>
        <taxon>Pseudomonadota</taxon>
        <taxon>Gammaproteobacteria</taxon>
        <taxon>Oceanospirillales</taxon>
        <taxon>Alcanivoracaceae</taxon>
        <taxon>Alcanivorax</taxon>
    </lineage>
</organism>
<keyword evidence="3" id="KW-1185">Reference proteome</keyword>
<keyword evidence="1" id="KW-0472">Membrane</keyword>
<feature type="transmembrane region" description="Helical" evidence="1">
    <location>
        <begin position="143"/>
        <end position="170"/>
    </location>
</feature>
<gene>
    <name evidence="2" type="ORF">GFN93_00285</name>
</gene>